<sequence>MSDFYGAFEKMVGLCFYEPRFFGPNKEVSLAPEKDETTSDAHRPLSDD</sequence>
<feature type="region of interest" description="Disordered" evidence="1">
    <location>
        <begin position="27"/>
        <end position="48"/>
    </location>
</feature>
<dbReference type="Proteomes" id="UP000219439">
    <property type="component" value="Unassembled WGS sequence"/>
</dbReference>
<feature type="compositionally biased region" description="Basic and acidic residues" evidence="1">
    <location>
        <begin position="32"/>
        <end position="48"/>
    </location>
</feature>
<evidence type="ECO:0000313" key="3">
    <source>
        <dbReference type="Proteomes" id="UP000219439"/>
    </source>
</evidence>
<protein>
    <submittedName>
        <fullName evidence="2">Uncharacterized protein</fullName>
    </submittedName>
</protein>
<gene>
    <name evidence="2" type="ORF">SAMN06265368_2928</name>
</gene>
<dbReference type="EMBL" id="OBEL01000003">
    <property type="protein sequence ID" value="SNZ19834.1"/>
    <property type="molecule type" value="Genomic_DNA"/>
</dbReference>
<accession>A0A285PDL1</accession>
<proteinExistence type="predicted"/>
<keyword evidence="3" id="KW-1185">Reference proteome</keyword>
<evidence type="ECO:0000313" key="2">
    <source>
        <dbReference type="EMBL" id="SNZ19834.1"/>
    </source>
</evidence>
<organism evidence="2 3">
    <name type="scientific">Cohaesibacter gelatinilyticus</name>
    <dbReference type="NCBI Taxonomy" id="372072"/>
    <lineage>
        <taxon>Bacteria</taxon>
        <taxon>Pseudomonadati</taxon>
        <taxon>Pseudomonadota</taxon>
        <taxon>Alphaproteobacteria</taxon>
        <taxon>Hyphomicrobiales</taxon>
        <taxon>Cohaesibacteraceae</taxon>
    </lineage>
</organism>
<reference evidence="2 3" key="1">
    <citation type="submission" date="2017-09" db="EMBL/GenBank/DDBJ databases">
        <authorList>
            <person name="Ehlers B."/>
            <person name="Leendertz F.H."/>
        </authorList>
    </citation>
    <scope>NUCLEOTIDE SEQUENCE [LARGE SCALE GENOMIC DNA]</scope>
    <source>
        <strain evidence="2 3">DSM 18289</strain>
    </source>
</reference>
<name>A0A285PDL1_9HYPH</name>
<evidence type="ECO:0000256" key="1">
    <source>
        <dbReference type="SAM" id="MobiDB-lite"/>
    </source>
</evidence>
<dbReference type="AlphaFoldDB" id="A0A285PDL1"/>